<evidence type="ECO:0000256" key="2">
    <source>
        <dbReference type="SAM" id="SignalP"/>
    </source>
</evidence>
<comment type="caution">
    <text evidence="3">The sequence shown here is derived from an EMBL/GenBank/DDBJ whole genome shotgun (WGS) entry which is preliminary data.</text>
</comment>
<dbReference type="Proteomes" id="UP000593564">
    <property type="component" value="Unassembled WGS sequence"/>
</dbReference>
<keyword evidence="4" id="KW-1185">Reference proteome</keyword>
<dbReference type="AlphaFoldDB" id="A0A7J7GK59"/>
<feature type="compositionally biased region" description="Basic and acidic residues" evidence="1">
    <location>
        <begin position="125"/>
        <end position="135"/>
    </location>
</feature>
<feature type="signal peptide" evidence="2">
    <location>
        <begin position="1"/>
        <end position="18"/>
    </location>
</feature>
<organism evidence="3 4">
    <name type="scientific">Camellia sinensis</name>
    <name type="common">Tea plant</name>
    <name type="synonym">Thea sinensis</name>
    <dbReference type="NCBI Taxonomy" id="4442"/>
    <lineage>
        <taxon>Eukaryota</taxon>
        <taxon>Viridiplantae</taxon>
        <taxon>Streptophyta</taxon>
        <taxon>Embryophyta</taxon>
        <taxon>Tracheophyta</taxon>
        <taxon>Spermatophyta</taxon>
        <taxon>Magnoliopsida</taxon>
        <taxon>eudicotyledons</taxon>
        <taxon>Gunneridae</taxon>
        <taxon>Pentapetalae</taxon>
        <taxon>asterids</taxon>
        <taxon>Ericales</taxon>
        <taxon>Theaceae</taxon>
        <taxon>Camellia</taxon>
    </lineage>
</organism>
<feature type="chain" id="PRO_5029551259" evidence="2">
    <location>
        <begin position="19"/>
        <end position="152"/>
    </location>
</feature>
<accession>A0A7J7GK59</accession>
<protein>
    <submittedName>
        <fullName evidence="3">Uncharacterized protein</fullName>
    </submittedName>
</protein>
<sequence length="152" mass="16756">MEITIISITNLFFLYVNSLSFEAFKSLTGDSDADSLTAFIHQISSGVEDSLSPIVLSPSSDQSHRTAVHTFFKERLKFLVTDTIDGLDSSSKCIRVWFDAGGNNGTGRNSGGNNGTSRNSKKWKDRGSKHYDNRGSDNWPGHLDKFLSLCIT</sequence>
<proteinExistence type="predicted"/>
<feature type="compositionally biased region" description="Gly residues" evidence="1">
    <location>
        <begin position="105"/>
        <end position="114"/>
    </location>
</feature>
<name>A0A7J7GK59_CAMSI</name>
<gene>
    <name evidence="3" type="ORF">HYC85_021448</name>
</gene>
<evidence type="ECO:0000313" key="3">
    <source>
        <dbReference type="EMBL" id="KAF5940281.1"/>
    </source>
</evidence>
<evidence type="ECO:0000313" key="4">
    <source>
        <dbReference type="Proteomes" id="UP000593564"/>
    </source>
</evidence>
<reference evidence="4" key="1">
    <citation type="journal article" date="2020" name="Nat. Commun.">
        <title>Genome assembly of wild tea tree DASZ reveals pedigree and selection history of tea varieties.</title>
        <authorList>
            <person name="Zhang W."/>
            <person name="Zhang Y."/>
            <person name="Qiu H."/>
            <person name="Guo Y."/>
            <person name="Wan H."/>
            <person name="Zhang X."/>
            <person name="Scossa F."/>
            <person name="Alseekh S."/>
            <person name="Zhang Q."/>
            <person name="Wang P."/>
            <person name="Xu L."/>
            <person name="Schmidt M.H."/>
            <person name="Jia X."/>
            <person name="Li D."/>
            <person name="Zhu A."/>
            <person name="Guo F."/>
            <person name="Chen W."/>
            <person name="Ni D."/>
            <person name="Usadel B."/>
            <person name="Fernie A.R."/>
            <person name="Wen W."/>
        </authorList>
    </citation>
    <scope>NUCLEOTIDE SEQUENCE [LARGE SCALE GENOMIC DNA]</scope>
    <source>
        <strain evidence="4">cv. G240</strain>
    </source>
</reference>
<feature type="region of interest" description="Disordered" evidence="1">
    <location>
        <begin position="105"/>
        <end position="135"/>
    </location>
</feature>
<dbReference type="EMBL" id="JACBKZ010000010">
    <property type="protein sequence ID" value="KAF5940281.1"/>
    <property type="molecule type" value="Genomic_DNA"/>
</dbReference>
<evidence type="ECO:0000256" key="1">
    <source>
        <dbReference type="SAM" id="MobiDB-lite"/>
    </source>
</evidence>
<reference evidence="3 4" key="2">
    <citation type="submission" date="2020-07" db="EMBL/GenBank/DDBJ databases">
        <title>Genome assembly of wild tea tree DASZ reveals pedigree and selection history of tea varieties.</title>
        <authorList>
            <person name="Zhang W."/>
        </authorList>
    </citation>
    <scope>NUCLEOTIDE SEQUENCE [LARGE SCALE GENOMIC DNA]</scope>
    <source>
        <strain evidence="4">cv. G240</strain>
        <tissue evidence="3">Leaf</tissue>
    </source>
</reference>
<keyword evidence="2" id="KW-0732">Signal</keyword>